<dbReference type="GeneID" id="108432634"/>
<dbReference type="Proteomes" id="UP001501920">
    <property type="component" value="Chromosome 6"/>
</dbReference>
<dbReference type="PANTHER" id="PTHR13026:SF0">
    <property type="entry name" value="RIBOSOMAL RNA PROCESSING 1B"/>
    <property type="match status" value="1"/>
</dbReference>
<keyword evidence="3" id="KW-0698">rRNA processing</keyword>
<feature type="region of interest" description="Disordered" evidence="5">
    <location>
        <begin position="830"/>
        <end position="881"/>
    </location>
</feature>
<dbReference type="Pfam" id="PF05997">
    <property type="entry name" value="Nop52"/>
    <property type="match status" value="1"/>
</dbReference>
<dbReference type="GeneTree" id="ENSGT00390000011821"/>
<dbReference type="GO" id="GO:0030688">
    <property type="term" value="C:preribosome, small subunit precursor"/>
    <property type="evidence" value="ECO:0007669"/>
    <property type="project" value="InterPro"/>
</dbReference>
<evidence type="ECO:0000256" key="2">
    <source>
        <dbReference type="ARBA" id="ARBA00006374"/>
    </source>
</evidence>
<name>A0A3B4BQQ5_PYGNA</name>
<reference evidence="6" key="3">
    <citation type="submission" date="2025-09" db="UniProtKB">
        <authorList>
            <consortium name="Ensembl"/>
        </authorList>
    </citation>
    <scope>IDENTIFICATION</scope>
</reference>
<dbReference type="AlphaFoldDB" id="A0A3B4BQQ5"/>
<dbReference type="OrthoDB" id="2019504at2759"/>
<dbReference type="InterPro" id="IPR010301">
    <property type="entry name" value="RRP1"/>
</dbReference>
<feature type="compositionally biased region" description="Acidic residues" evidence="5">
    <location>
        <begin position="311"/>
        <end position="329"/>
    </location>
</feature>
<evidence type="ECO:0000256" key="1">
    <source>
        <dbReference type="ARBA" id="ARBA00004123"/>
    </source>
</evidence>
<evidence type="ECO:0000313" key="7">
    <source>
        <dbReference type="Proteomes" id="UP001501920"/>
    </source>
</evidence>
<dbReference type="PANTHER" id="PTHR13026">
    <property type="entry name" value="NNP-1 PROTEIN NOVEL NUCLEAR PROTEIN 1 NOP52"/>
    <property type="match status" value="1"/>
</dbReference>
<feature type="compositionally biased region" description="Acidic residues" evidence="5">
    <location>
        <begin position="275"/>
        <end position="295"/>
    </location>
</feature>
<comment type="similarity">
    <text evidence="2">Belongs to the RRP1 family.</text>
</comment>
<feature type="compositionally biased region" description="Polar residues" evidence="5">
    <location>
        <begin position="710"/>
        <end position="723"/>
    </location>
</feature>
<dbReference type="Ensembl" id="ENSPNAT00000013304.2">
    <property type="protein sequence ID" value="ENSPNAP00000000759.2"/>
    <property type="gene ID" value="ENSPNAG00000007718.2"/>
</dbReference>
<dbReference type="OMA" id="NEDECTF"/>
<reference evidence="6 7" key="1">
    <citation type="submission" date="2020-10" db="EMBL/GenBank/DDBJ databases">
        <title>Pygocentrus nattereri (red-bellied piranha) genome, fPygNat1, primary haplotype.</title>
        <authorList>
            <person name="Myers G."/>
            <person name="Meyer A."/>
            <person name="Karagic N."/>
            <person name="Pippel M."/>
            <person name="Winkler S."/>
            <person name="Tracey A."/>
            <person name="Wood J."/>
            <person name="Formenti G."/>
            <person name="Howe K."/>
            <person name="Fedrigo O."/>
            <person name="Jarvis E.D."/>
        </authorList>
    </citation>
    <scope>NUCLEOTIDE SEQUENCE [LARGE SCALE GENOMIC DNA]</scope>
</reference>
<dbReference type="GO" id="GO:0006364">
    <property type="term" value="P:rRNA processing"/>
    <property type="evidence" value="ECO:0007669"/>
    <property type="project" value="UniProtKB-KW"/>
</dbReference>
<feature type="region of interest" description="Disordered" evidence="5">
    <location>
        <begin position="406"/>
        <end position="459"/>
    </location>
</feature>
<feature type="compositionally biased region" description="Basic and acidic residues" evidence="5">
    <location>
        <begin position="414"/>
        <end position="430"/>
    </location>
</feature>
<comment type="subcellular location">
    <subcellularLocation>
        <location evidence="1">Nucleus</location>
    </subcellularLocation>
</comment>
<feature type="region of interest" description="Disordered" evidence="5">
    <location>
        <begin position="710"/>
        <end position="733"/>
    </location>
</feature>
<evidence type="ECO:0000313" key="6">
    <source>
        <dbReference type="Ensembl" id="ENSPNAP00000000759.2"/>
    </source>
</evidence>
<feature type="region of interest" description="Disordered" evidence="5">
    <location>
        <begin position="546"/>
        <end position="595"/>
    </location>
</feature>
<protein>
    <submittedName>
        <fullName evidence="6">Uncharacterized protein</fullName>
    </submittedName>
</protein>
<proteinExistence type="inferred from homology"/>
<feature type="region of interest" description="Disordered" evidence="5">
    <location>
        <begin position="275"/>
        <end position="335"/>
    </location>
</feature>
<evidence type="ECO:0000256" key="4">
    <source>
        <dbReference type="ARBA" id="ARBA00023242"/>
    </source>
</evidence>
<dbReference type="RefSeq" id="XP_017562109.2">
    <property type="nucleotide sequence ID" value="XM_017706620.2"/>
</dbReference>
<dbReference type="GO" id="GO:0005634">
    <property type="term" value="C:nucleus"/>
    <property type="evidence" value="ECO:0007669"/>
    <property type="project" value="UniProtKB-SubCell"/>
</dbReference>
<reference evidence="6" key="2">
    <citation type="submission" date="2025-08" db="UniProtKB">
        <authorList>
            <consortium name="Ensembl"/>
        </authorList>
    </citation>
    <scope>IDENTIFICATION</scope>
</reference>
<keyword evidence="7" id="KW-1185">Reference proteome</keyword>
<feature type="compositionally biased region" description="Basic and acidic residues" evidence="5">
    <location>
        <begin position="747"/>
        <end position="759"/>
    </location>
</feature>
<keyword evidence="4" id="KW-0539">Nucleus</keyword>
<accession>A0A3B4BQQ5</accession>
<feature type="region of interest" description="Disordered" evidence="5">
    <location>
        <begin position="746"/>
        <end position="792"/>
    </location>
</feature>
<organism evidence="6 7">
    <name type="scientific">Pygocentrus nattereri</name>
    <name type="common">Red-bellied piranha</name>
    <dbReference type="NCBI Taxonomy" id="42514"/>
    <lineage>
        <taxon>Eukaryota</taxon>
        <taxon>Metazoa</taxon>
        <taxon>Chordata</taxon>
        <taxon>Craniata</taxon>
        <taxon>Vertebrata</taxon>
        <taxon>Euteleostomi</taxon>
        <taxon>Actinopterygii</taxon>
        <taxon>Neopterygii</taxon>
        <taxon>Teleostei</taxon>
        <taxon>Ostariophysi</taxon>
        <taxon>Characiformes</taxon>
        <taxon>Characoidei</taxon>
        <taxon>Pygocentrus</taxon>
    </lineage>
</organism>
<evidence type="ECO:0000256" key="3">
    <source>
        <dbReference type="ARBA" id="ARBA00022552"/>
    </source>
</evidence>
<feature type="compositionally biased region" description="Basic and acidic residues" evidence="5">
    <location>
        <begin position="768"/>
        <end position="787"/>
    </location>
</feature>
<sequence>MVKARDQCVIELRGRSTRSEFVDEDSLEKSRNRNMAAARTVTQGPETALAQRLAANEKSVRTKALKTLRKYINLRSQKEGGGFTCEDLMKIWKGLFYCLWMQDKPLLQEELSQRISGLIHCFHTADHQLLYFETFLQTLKREWNGIDRLRMDKFYQLVRFVFRKAFEVLKRRAWDTSLVNRFLEVFTVQLLQSTGHVPDGLMFHVLELYMTELAWVGAAELTAEQNLTFIGPFCKTMAKTKDRSVLTSISKNIFSTIVDHASYAVEDLIKELNCGEDTDSGQASEDEEESVEDEPNSSVFKKAKGKKVDDVSDAEESEGSEDELLDLDNIDPKEKLSDDDIGPVLQFDYSALADRLFELGSHTNTPNLNRAKMYRLVKIFSDLSEGFFPQDDVVVRKENKKKRRYNAEAAEEESAAKKLKACEDVQKREPEQDDATNDGRRITRKKKEKQKHEGQTAQVQTETNMHISQTAVETPLKAGGTPEKNGTGTAVTVSGVVVDLESQSLVMDNKPRSQSEMTASARKKRKIKNLKSEFQEIVEEIAAEHEDADKKCHTNTEITKCPGPDELEAQTNLSGRTKSGKKDKRNNGEEPSPSQCMLINVLHMEDISTSASAKKPKSATVHEKIAAEIGPDVRTLDEKPKNSSSSLVETTLAEYPEGGILKKKKRQKIKKATEEEDKAGIDDVKNIEKVPKERNAPIETVDNASATIIVDATNTEEQRSAASTIKKKKSKKQKLKEISVEINQVDLEVKEPEVPKDPTGEGQTSEAKALEKEKKKNKRESSKKQLDAEAEVEAACRVPSVLKKKKTQKKQKMQLVDLTVYVNEECQSVEATEEPELKKKRKQKPKAAAENGCSPTTPLKKCKKKRNMQTEETSQENEHTVKTFQISKSETKKVTFGLKNNKTTEFRKTDRSLLVSPVGSSRVAFDPKKTPICSVLKSPASSPSVSVKKLTAKRRPTAADFF</sequence>
<evidence type="ECO:0000256" key="5">
    <source>
        <dbReference type="SAM" id="MobiDB-lite"/>
    </source>
</evidence>